<dbReference type="InterPro" id="IPR036754">
    <property type="entry name" value="YbaK/aa-tRNA-synt-asso_dom_sf"/>
</dbReference>
<dbReference type="AlphaFoldDB" id="A0A4R5PMN7"/>
<name>A0A4R5PMN7_9HYPH</name>
<proteinExistence type="inferred from homology"/>
<dbReference type="Pfam" id="PF04073">
    <property type="entry name" value="tRNA_edit"/>
    <property type="match status" value="1"/>
</dbReference>
<keyword evidence="3" id="KW-0436">Ligase</keyword>
<dbReference type="EMBL" id="SMSI01000001">
    <property type="protein sequence ID" value="TDH37767.1"/>
    <property type="molecule type" value="Genomic_DNA"/>
</dbReference>
<dbReference type="InterPro" id="IPR007214">
    <property type="entry name" value="YbaK/aa-tRNA-synth-assoc-dom"/>
</dbReference>
<reference evidence="3 4" key="1">
    <citation type="journal article" date="2013" name="Int. J. Syst. Evol. Microbiol.">
        <title>Hoeflea suaedae sp. nov., an endophytic bacterium isolated from the root of the halophyte Suaeda maritima.</title>
        <authorList>
            <person name="Chung E.J."/>
            <person name="Park J.A."/>
            <person name="Pramanik P."/>
            <person name="Bibi F."/>
            <person name="Jeon C.O."/>
            <person name="Chung Y.R."/>
        </authorList>
    </citation>
    <scope>NUCLEOTIDE SEQUENCE [LARGE SCALE GENOMIC DNA]</scope>
    <source>
        <strain evidence="3 4">YC6898</strain>
    </source>
</reference>
<keyword evidence="3" id="KW-0030">Aminoacyl-tRNA synthetase</keyword>
<comment type="caution">
    <text evidence="3">The sequence shown here is derived from an EMBL/GenBank/DDBJ whole genome shotgun (WGS) entry which is preliminary data.</text>
</comment>
<dbReference type="SUPFAM" id="SSF55826">
    <property type="entry name" value="YbaK/ProRS associated domain"/>
    <property type="match status" value="1"/>
</dbReference>
<dbReference type="InterPro" id="IPR040285">
    <property type="entry name" value="ProX/PRXD1"/>
</dbReference>
<feature type="domain" description="YbaK/aminoacyl-tRNA synthetase-associated" evidence="2">
    <location>
        <begin position="36"/>
        <end position="161"/>
    </location>
</feature>
<dbReference type="GO" id="GO:0002161">
    <property type="term" value="F:aminoacyl-tRNA deacylase activity"/>
    <property type="evidence" value="ECO:0007669"/>
    <property type="project" value="InterPro"/>
</dbReference>
<dbReference type="RefSeq" id="WP_133282604.1">
    <property type="nucleotide sequence ID" value="NZ_SMSI01000001.1"/>
</dbReference>
<organism evidence="3 4">
    <name type="scientific">Pseudohoeflea suaedae</name>
    <dbReference type="NCBI Taxonomy" id="877384"/>
    <lineage>
        <taxon>Bacteria</taxon>
        <taxon>Pseudomonadati</taxon>
        <taxon>Pseudomonadota</taxon>
        <taxon>Alphaproteobacteria</taxon>
        <taxon>Hyphomicrobiales</taxon>
        <taxon>Rhizobiaceae</taxon>
        <taxon>Pseudohoeflea</taxon>
    </lineage>
</organism>
<dbReference type="PANTHER" id="PTHR31423:SF3">
    <property type="entry name" value="PROLYL-TRNA SYNTHETASE ASSOCIATED DOMAIN-CONTAINING PROTEIN 1-RELATED"/>
    <property type="match status" value="1"/>
</dbReference>
<keyword evidence="4" id="KW-1185">Reference proteome</keyword>
<evidence type="ECO:0000256" key="1">
    <source>
        <dbReference type="ARBA" id="ARBA00010201"/>
    </source>
</evidence>
<sequence length="177" mass="19118">MTSETTTEIPQAQPREPEDLFAVLDQLGIAHRTHWHEPVFTVAESQSLRDEIAGAHTKNLFLKDKKGQYFLVTLEEDANVDLKQIHTLIGGSGRVSFGKPDALMDLLGVIPGSVTVFAALNDTDGKVKVVLDAPLAESALINGHPLRNNATTTVSSADLMSFLAHTGHEPLVVRVSS</sequence>
<protein>
    <submittedName>
        <fullName evidence="3">Prolyl-tRNA synthetase associated domain-containing protein</fullName>
    </submittedName>
</protein>
<dbReference type="Gene3D" id="3.90.960.10">
    <property type="entry name" value="YbaK/aminoacyl-tRNA synthetase-associated domain"/>
    <property type="match status" value="1"/>
</dbReference>
<comment type="similarity">
    <text evidence="1">Belongs to the PRORSD1 family.</text>
</comment>
<dbReference type="CDD" id="cd04335">
    <property type="entry name" value="PrdX_deacylase"/>
    <property type="match status" value="1"/>
</dbReference>
<dbReference type="GO" id="GO:0004812">
    <property type="term" value="F:aminoacyl-tRNA ligase activity"/>
    <property type="evidence" value="ECO:0007669"/>
    <property type="project" value="UniProtKB-KW"/>
</dbReference>
<accession>A0A4R5PMN7</accession>
<dbReference type="Proteomes" id="UP000295131">
    <property type="component" value="Unassembled WGS sequence"/>
</dbReference>
<dbReference type="PANTHER" id="PTHR31423">
    <property type="entry name" value="YBAK DOMAIN-CONTAINING PROTEIN"/>
    <property type="match status" value="1"/>
</dbReference>
<evidence type="ECO:0000313" key="4">
    <source>
        <dbReference type="Proteomes" id="UP000295131"/>
    </source>
</evidence>
<dbReference type="FunFam" id="3.90.960.10:FF:000005">
    <property type="entry name" value="Putative prolyl-tRNA synthetase"/>
    <property type="match status" value="1"/>
</dbReference>
<dbReference type="OrthoDB" id="5145315at2"/>
<gene>
    <name evidence="3" type="ORF">E2A64_01090</name>
</gene>
<evidence type="ECO:0000313" key="3">
    <source>
        <dbReference type="EMBL" id="TDH37767.1"/>
    </source>
</evidence>
<evidence type="ECO:0000259" key="2">
    <source>
        <dbReference type="Pfam" id="PF04073"/>
    </source>
</evidence>